<dbReference type="CDD" id="cd10207">
    <property type="entry name" value="ASKHA_NBD_Arp10"/>
    <property type="match status" value="1"/>
</dbReference>
<comment type="catalytic activity">
    <reaction evidence="1">
        <text>ATP + H2O = ADP + phosphate + H(+)</text>
        <dbReference type="Rhea" id="RHEA:13065"/>
        <dbReference type="ChEBI" id="CHEBI:15377"/>
        <dbReference type="ChEBI" id="CHEBI:15378"/>
        <dbReference type="ChEBI" id="CHEBI:30616"/>
        <dbReference type="ChEBI" id="CHEBI:43474"/>
        <dbReference type="ChEBI" id="CHEBI:456216"/>
    </reaction>
</comment>
<reference evidence="3 4" key="1">
    <citation type="submission" date="2021-11" db="EMBL/GenBank/DDBJ databases">
        <authorList>
            <person name="Islam A."/>
            <person name="Islam S."/>
            <person name="Flora M.S."/>
            <person name="Rahman M."/>
            <person name="Ziaur R.M."/>
            <person name="Epstein J.H."/>
            <person name="Hassan M."/>
            <person name="Klassen M."/>
            <person name="Woodard K."/>
            <person name="Webb A."/>
            <person name="Webby R.J."/>
            <person name="El Zowalaty M.E."/>
        </authorList>
    </citation>
    <scope>NUCLEOTIDE SEQUENCE [LARGE SCALE GENOMIC DNA]</scope>
    <source>
        <strain evidence="3">Pbs1</strain>
    </source>
</reference>
<evidence type="ECO:0000313" key="3">
    <source>
        <dbReference type="EMBL" id="CAH0520448.1"/>
    </source>
</evidence>
<dbReference type="Gene3D" id="3.30.420.40">
    <property type="match status" value="2"/>
</dbReference>
<dbReference type="Pfam" id="PF00022">
    <property type="entry name" value="Actin"/>
    <property type="match status" value="2"/>
</dbReference>
<organism evidence="3 4">
    <name type="scientific">Peronospora belbahrii</name>
    <dbReference type="NCBI Taxonomy" id="622444"/>
    <lineage>
        <taxon>Eukaryota</taxon>
        <taxon>Sar</taxon>
        <taxon>Stramenopiles</taxon>
        <taxon>Oomycota</taxon>
        <taxon>Peronosporomycetes</taxon>
        <taxon>Peronosporales</taxon>
        <taxon>Peronosporaceae</taxon>
        <taxon>Peronospora</taxon>
    </lineage>
</organism>
<evidence type="ECO:0000256" key="1">
    <source>
        <dbReference type="ARBA" id="ARBA00049360"/>
    </source>
</evidence>
<dbReference type="EMBL" id="CAKLCB010000358">
    <property type="protein sequence ID" value="CAH0520448.1"/>
    <property type="molecule type" value="Genomic_DNA"/>
</dbReference>
<dbReference type="PANTHER" id="PTHR11937">
    <property type="entry name" value="ACTIN"/>
    <property type="match status" value="1"/>
</dbReference>
<evidence type="ECO:0000256" key="2">
    <source>
        <dbReference type="RuleBase" id="RU000487"/>
    </source>
</evidence>
<dbReference type="Proteomes" id="UP001158986">
    <property type="component" value="Unassembled WGS sequence"/>
</dbReference>
<dbReference type="Gene3D" id="3.90.640.10">
    <property type="entry name" value="Actin, Chain A, domain 4"/>
    <property type="match status" value="1"/>
</dbReference>
<dbReference type="InterPro" id="IPR043129">
    <property type="entry name" value="ATPase_NBD"/>
</dbReference>
<comment type="similarity">
    <text evidence="2">Belongs to the actin family.</text>
</comment>
<protein>
    <recommendedName>
        <fullName evidence="5">Actin-related protein 10</fullName>
    </recommendedName>
</protein>
<proteinExistence type="inferred from homology"/>
<keyword evidence="4" id="KW-1185">Reference proteome</keyword>
<dbReference type="SMART" id="SM00268">
    <property type="entry name" value="ACTIN"/>
    <property type="match status" value="1"/>
</dbReference>
<dbReference type="InterPro" id="IPR004000">
    <property type="entry name" value="Actin"/>
</dbReference>
<evidence type="ECO:0000313" key="4">
    <source>
        <dbReference type="Proteomes" id="UP001158986"/>
    </source>
</evidence>
<sequence length="406" mass="45105">MSSSLSDKNALVLELGARYARCGLSGERAPRCVKRWQVGDLLQTPLSASEWHEFLCSKLHTLCYDLLLVNPTRRRFVVCEDLLLPRVFREMLLRVLFDVFNASAVTLVPSMLAVLYATANHTALVVDCGWAETRLLPVFKGIPLPYFYETVPVGSRNCCEVIQRELNSSCDQRMDTSKLVNPVTDIVAEDILERACFAQQKDPLPNVVDAEFQTQGNDVLQVPGFLRTSVVEQLLSGDEGRNGTSIVDGIVQVLRKAPLDVRAAMLENLLLVGGTAMIPGLAQRVVAEVREALHHDSKFASASATIDRAQLVQTYFPRNMLAWQIQRNQYPRLAYGGSRWLLGVSTQSQVGAFLAVHTSACFRAQSMKLSCQDQVLSSAWCCATRTLMGQFDWAELTYVASNLSLR</sequence>
<comment type="caution">
    <text evidence="3">The sequence shown here is derived from an EMBL/GenBank/DDBJ whole genome shotgun (WGS) entry which is preliminary data.</text>
</comment>
<gene>
    <name evidence="3" type="ORF">PBS001_LOCUS6928</name>
</gene>
<name>A0ABN8DAT2_9STRA</name>
<accession>A0ABN8DAT2</accession>
<dbReference type="SUPFAM" id="SSF53067">
    <property type="entry name" value="Actin-like ATPase domain"/>
    <property type="match status" value="2"/>
</dbReference>
<evidence type="ECO:0008006" key="5">
    <source>
        <dbReference type="Google" id="ProtNLM"/>
    </source>
</evidence>